<reference evidence="3" key="1">
    <citation type="journal article" date="2019" name="Int. J. Syst. Evol. Microbiol.">
        <title>The Global Catalogue of Microorganisms (GCM) 10K type strain sequencing project: providing services to taxonomists for standard genome sequencing and annotation.</title>
        <authorList>
            <consortium name="The Broad Institute Genomics Platform"/>
            <consortium name="The Broad Institute Genome Sequencing Center for Infectious Disease"/>
            <person name="Wu L."/>
            <person name="Ma J."/>
        </authorList>
    </citation>
    <scope>NUCLEOTIDE SEQUENCE [LARGE SCALE GENOMIC DNA]</scope>
    <source>
        <strain evidence="3">NBRC 108894</strain>
    </source>
</reference>
<proteinExistence type="predicted"/>
<evidence type="ECO:0000313" key="2">
    <source>
        <dbReference type="EMBL" id="GMA94047.1"/>
    </source>
</evidence>
<dbReference type="Proteomes" id="UP001157034">
    <property type="component" value="Unassembled WGS sequence"/>
</dbReference>
<comment type="caution">
    <text evidence="2">The sequence shown here is derived from an EMBL/GenBank/DDBJ whole genome shotgun (WGS) entry which is preliminary data.</text>
</comment>
<dbReference type="EMBL" id="BSVB01000001">
    <property type="protein sequence ID" value="GMA94047.1"/>
    <property type="molecule type" value="Genomic_DNA"/>
</dbReference>
<feature type="region of interest" description="Disordered" evidence="1">
    <location>
        <begin position="1"/>
        <end position="21"/>
    </location>
</feature>
<name>A0ABQ6K098_9MICO</name>
<evidence type="ECO:0000313" key="3">
    <source>
        <dbReference type="Proteomes" id="UP001157034"/>
    </source>
</evidence>
<accession>A0ABQ6K098</accession>
<dbReference type="RefSeq" id="WP_284253061.1">
    <property type="nucleotide sequence ID" value="NZ_BSVB01000001.1"/>
</dbReference>
<protein>
    <submittedName>
        <fullName evidence="2">Uncharacterized protein</fullName>
    </submittedName>
</protein>
<sequence length="59" mass="6293">MKNAAGYQWAPGENADAKTSVRTPVVVRTGLTPNQRVCVRLDTIAPDGRTSEATTGCYP</sequence>
<gene>
    <name evidence="2" type="ORF">GCM10025881_08710</name>
</gene>
<evidence type="ECO:0000256" key="1">
    <source>
        <dbReference type="SAM" id="MobiDB-lite"/>
    </source>
</evidence>
<organism evidence="2 3">
    <name type="scientific">Pseudolysinimonas kribbensis</name>
    <dbReference type="NCBI Taxonomy" id="433641"/>
    <lineage>
        <taxon>Bacteria</taxon>
        <taxon>Bacillati</taxon>
        <taxon>Actinomycetota</taxon>
        <taxon>Actinomycetes</taxon>
        <taxon>Micrococcales</taxon>
        <taxon>Microbacteriaceae</taxon>
        <taxon>Pseudolysinimonas</taxon>
    </lineage>
</organism>
<keyword evidence="3" id="KW-1185">Reference proteome</keyword>